<protein>
    <submittedName>
        <fullName evidence="1">Uncharacterized protein</fullName>
    </submittedName>
</protein>
<accession>A0A2A6FU12</accession>
<sequence length="59" mass="6278">MGIYNPHITEFIDAVHGVGALAFYDNANFNGVMTRLRARELGLLGLLFPAGTADSAARA</sequence>
<name>A0A2A6FU12_9MICO</name>
<gene>
    <name evidence="1" type="ORF">B5766_03120</name>
</gene>
<dbReference type="AlphaFoldDB" id="A0A2A6FU12"/>
<dbReference type="EMBL" id="NAEP01000023">
    <property type="protein sequence ID" value="PDQ36138.1"/>
    <property type="molecule type" value="Genomic_DNA"/>
</dbReference>
<organism evidence="1 2">
    <name type="scientific">Candidatus Lumbricidiphila eiseniae</name>
    <dbReference type="NCBI Taxonomy" id="1969409"/>
    <lineage>
        <taxon>Bacteria</taxon>
        <taxon>Bacillati</taxon>
        <taxon>Actinomycetota</taxon>
        <taxon>Actinomycetes</taxon>
        <taxon>Micrococcales</taxon>
        <taxon>Microbacteriaceae</taxon>
        <taxon>Candidatus Lumbricidiphila</taxon>
    </lineage>
</organism>
<comment type="caution">
    <text evidence="1">The sequence shown here is derived from an EMBL/GenBank/DDBJ whole genome shotgun (WGS) entry which is preliminary data.</text>
</comment>
<evidence type="ECO:0000313" key="2">
    <source>
        <dbReference type="Proteomes" id="UP000219994"/>
    </source>
</evidence>
<reference evidence="2" key="1">
    <citation type="submission" date="2017-03" db="EMBL/GenBank/DDBJ databases">
        <authorList>
            <person name="Lund M.B."/>
        </authorList>
    </citation>
    <scope>NUCLEOTIDE SEQUENCE [LARGE SCALE GENOMIC DNA]</scope>
</reference>
<dbReference type="Proteomes" id="UP000219994">
    <property type="component" value="Unassembled WGS sequence"/>
</dbReference>
<evidence type="ECO:0000313" key="1">
    <source>
        <dbReference type="EMBL" id="PDQ36138.1"/>
    </source>
</evidence>
<proteinExistence type="predicted"/>